<dbReference type="SUPFAM" id="SSF47923">
    <property type="entry name" value="Ypt/Rab-GAP domain of gyp1p"/>
    <property type="match status" value="2"/>
</dbReference>
<comment type="caution">
    <text evidence="3">The sequence shown here is derived from an EMBL/GenBank/DDBJ whole genome shotgun (WGS) entry which is preliminary data.</text>
</comment>
<feature type="region of interest" description="Disordered" evidence="1">
    <location>
        <begin position="791"/>
        <end position="833"/>
    </location>
</feature>
<sequence>MATAPSSIAHLSTPVHSHPLLAEETPSRGRRTRLVPREPETPSVDTINAASAHHYFTLRERLDGDAQAGSRHVHATWDGSVRAYAKADRAHTTTGTRDASATRQPLPTVWDHPQEHPPMFVVGSSKDHLALNNTARTADLVTIDGLLPGASSRILATQWHDYSDEAIQSAISAISVSESPASVSSHPYHTALRVLSSAVHNLTKVRREMEESLRVIQEKEHARRQRAHELMKELQHPDRVIARRVVQSLFTDDDEGMHKVERSQSHMSLTDTLSEAMGDAVIFPRFEEPRGPGAETPTASKITITPPPGSLSTQITSPDELEAYAPSQDLDHGDASSIHSTGKLSQNAPSLGSTKSDRSAFGDWMGSWWAKPRPKHGRPPLPSLRGDEASESDLPFPQEPPEGVLPPSPSVPKHGRRKVSRSRRRHLSVSDAPPPAQSSADAEVPKLPTTVSSPVTSTFTLPTPAAPSLTTELQHSGVPSREPSLYSTRAAGERLPQGSALRAIVNATRVMTSDSNSVLVESGFGTSALIGSLAFELVKRAREEGVEIRAHSKEKRDRKYDREHEQITNPKATIVKSSGVDVTATLNRALSGSEDVPTVKAKLRSTTSFSISGPGFASPLLGTFLQQQQRRPNAHADRSLRSNTNPVDSSQAAQSNTAPSQPAVRKNASVPLESIFPATSKPPTEYLSRAYTPLTARDFRPSLVGPLALPPLPTHRADSEPLVDRFGFMYDVALYDLLLLVRARTCRCAAPACLTGVKIADRTEDEWSDDEADRDVIEIVKEPCSCAGEIELPARPPSRASSRSALRQSSTASGAPSDGVSSSTSAGPGRPGAAIASASTEILAVGPDTPRHVCANVLRGLLGELTAIHDERQATQRKDWDAFVRARRRSRSHAAAAASSAPSGSGGGGGGGSGSAKAGGVAALLGLDGPVAEDELAHSDGLIGIAQLGLSAGREERRELGRLVRGGVPLAYRAKVWLEASGALEMQEPGVFAELLALADSDGGGVVREIDKDVGRTMPLNMFFGGDGVGVQKLRRVLIAYSRRNPAVGYCQGMNLVASTLLLVHADEEAAFWVLTALVERILPDGFFSPTLLPSRACPLVLLDLVQDGMPKLAAHLAELGIDLPAICFSWFLSLFTDCLPVETLFRVWDVLLLDGLDVLFRIALGILKSHEAELLRCDSIPAVYVALESLPTRMWQPDKLLQLELDLRATIVQADIVKKREAHVAALRALS</sequence>
<dbReference type="PROSITE" id="PS50086">
    <property type="entry name" value="TBC_RABGAP"/>
    <property type="match status" value="1"/>
</dbReference>
<feature type="compositionally biased region" description="Basic residues" evidence="1">
    <location>
        <begin position="413"/>
        <end position="427"/>
    </location>
</feature>
<feature type="region of interest" description="Disordered" evidence="1">
    <location>
        <begin position="25"/>
        <end position="44"/>
    </location>
</feature>
<feature type="compositionally biased region" description="Gly residues" evidence="1">
    <location>
        <begin position="904"/>
        <end position="913"/>
    </location>
</feature>
<feature type="region of interest" description="Disordered" evidence="1">
    <location>
        <begin position="285"/>
        <end position="458"/>
    </location>
</feature>
<feature type="compositionally biased region" description="Polar residues" evidence="1">
    <location>
        <begin position="1"/>
        <end position="10"/>
    </location>
</feature>
<feature type="compositionally biased region" description="Pro residues" evidence="1">
    <location>
        <begin position="397"/>
        <end position="410"/>
    </location>
</feature>
<dbReference type="GO" id="GO:0031267">
    <property type="term" value="F:small GTPase binding"/>
    <property type="evidence" value="ECO:0007669"/>
    <property type="project" value="TreeGrafter"/>
</dbReference>
<feature type="compositionally biased region" description="Low complexity" evidence="1">
    <location>
        <begin position="797"/>
        <end position="813"/>
    </location>
</feature>
<dbReference type="EMBL" id="JAKELL010000047">
    <property type="protein sequence ID" value="KAH8987430.1"/>
    <property type="molecule type" value="Genomic_DNA"/>
</dbReference>
<reference evidence="3" key="1">
    <citation type="submission" date="2022-01" db="EMBL/GenBank/DDBJ databases">
        <title>Comparative genomics reveals a dynamic genome evolution in the ectomycorrhizal milk-cap (Lactarius) mushrooms.</title>
        <authorList>
            <consortium name="DOE Joint Genome Institute"/>
            <person name="Lebreton A."/>
            <person name="Tang N."/>
            <person name="Kuo A."/>
            <person name="LaButti K."/>
            <person name="Drula E."/>
            <person name="Barry K."/>
            <person name="Clum A."/>
            <person name="Lipzen A."/>
            <person name="Mousain D."/>
            <person name="Ng V."/>
            <person name="Wang R."/>
            <person name="Wang X."/>
            <person name="Dai Y."/>
            <person name="Henrissat B."/>
            <person name="Grigoriev I.V."/>
            <person name="Guerin-Laguette A."/>
            <person name="Yu F."/>
            <person name="Martin F.M."/>
        </authorList>
    </citation>
    <scope>NUCLEOTIDE SEQUENCE</scope>
    <source>
        <strain evidence="3">QP</strain>
    </source>
</reference>
<organism evidence="3 4">
    <name type="scientific">Lactarius akahatsu</name>
    <dbReference type="NCBI Taxonomy" id="416441"/>
    <lineage>
        <taxon>Eukaryota</taxon>
        <taxon>Fungi</taxon>
        <taxon>Dikarya</taxon>
        <taxon>Basidiomycota</taxon>
        <taxon>Agaricomycotina</taxon>
        <taxon>Agaricomycetes</taxon>
        <taxon>Russulales</taxon>
        <taxon>Russulaceae</taxon>
        <taxon>Lactarius</taxon>
    </lineage>
</organism>
<protein>
    <submittedName>
        <fullName evidence="3">TBC-domain-containing protein</fullName>
    </submittedName>
</protein>
<evidence type="ECO:0000256" key="1">
    <source>
        <dbReference type="SAM" id="MobiDB-lite"/>
    </source>
</evidence>
<gene>
    <name evidence="3" type="ORF">EDB92DRAFT_1936068</name>
</gene>
<feature type="region of interest" description="Disordered" evidence="1">
    <location>
        <begin position="1"/>
        <end position="20"/>
    </location>
</feature>
<dbReference type="InterPro" id="IPR000195">
    <property type="entry name" value="Rab-GAP-TBC_dom"/>
</dbReference>
<name>A0AAD4LB77_9AGAM</name>
<dbReference type="GO" id="GO:0005096">
    <property type="term" value="F:GTPase activator activity"/>
    <property type="evidence" value="ECO:0007669"/>
    <property type="project" value="TreeGrafter"/>
</dbReference>
<feature type="compositionally biased region" description="Polar residues" evidence="1">
    <location>
        <begin position="337"/>
        <end position="354"/>
    </location>
</feature>
<feature type="compositionally biased region" description="Low complexity" evidence="1">
    <location>
        <begin position="437"/>
        <end position="458"/>
    </location>
</feature>
<evidence type="ECO:0000259" key="2">
    <source>
        <dbReference type="PROSITE" id="PS50086"/>
    </source>
</evidence>
<dbReference type="FunFam" id="1.10.8.270:FF:000026">
    <property type="entry name" value="TBC (Tre-2/Bub2/Cdc16) domain family"/>
    <property type="match status" value="1"/>
</dbReference>
<evidence type="ECO:0000313" key="4">
    <source>
        <dbReference type="Proteomes" id="UP001201163"/>
    </source>
</evidence>
<feature type="domain" description="Rab-GAP TBC" evidence="2">
    <location>
        <begin position="967"/>
        <end position="1156"/>
    </location>
</feature>
<dbReference type="InterPro" id="IPR035969">
    <property type="entry name" value="Rab-GAP_TBC_sf"/>
</dbReference>
<dbReference type="PANTHER" id="PTHR47219:SF20">
    <property type="entry name" value="TBC1 DOMAIN FAMILY MEMBER 2B"/>
    <property type="match status" value="1"/>
</dbReference>
<dbReference type="InterPro" id="IPR050302">
    <property type="entry name" value="Rab_GAP_TBC_domain"/>
</dbReference>
<proteinExistence type="predicted"/>
<evidence type="ECO:0000313" key="3">
    <source>
        <dbReference type="EMBL" id="KAH8987430.1"/>
    </source>
</evidence>
<keyword evidence="4" id="KW-1185">Reference proteome</keyword>
<accession>A0AAD4LB77</accession>
<dbReference type="PANTHER" id="PTHR47219">
    <property type="entry name" value="RAB GTPASE-ACTIVATING PROTEIN 1-LIKE"/>
    <property type="match status" value="1"/>
</dbReference>
<dbReference type="Proteomes" id="UP001201163">
    <property type="component" value="Unassembled WGS sequence"/>
</dbReference>
<dbReference type="AlphaFoldDB" id="A0AAD4LB77"/>
<dbReference type="Gene3D" id="1.10.8.270">
    <property type="entry name" value="putative rabgap domain of human tbc1 domain family member 14 like domains"/>
    <property type="match status" value="1"/>
</dbReference>
<feature type="compositionally biased region" description="Polar residues" evidence="1">
    <location>
        <begin position="641"/>
        <end position="660"/>
    </location>
</feature>
<dbReference type="Gene3D" id="1.10.472.80">
    <property type="entry name" value="Ypt/Rab-GAP domain of gyp1p, domain 3"/>
    <property type="match status" value="1"/>
</dbReference>
<dbReference type="SMART" id="SM00164">
    <property type="entry name" value="TBC"/>
    <property type="match status" value="1"/>
</dbReference>
<feature type="region of interest" description="Disordered" evidence="1">
    <location>
        <begin position="891"/>
        <end position="913"/>
    </location>
</feature>
<dbReference type="Pfam" id="PF00566">
    <property type="entry name" value="RabGAP-TBC"/>
    <property type="match status" value="1"/>
</dbReference>
<feature type="region of interest" description="Disordered" evidence="1">
    <location>
        <begin position="627"/>
        <end position="666"/>
    </location>
</feature>
<feature type="compositionally biased region" description="Low complexity" evidence="1">
    <location>
        <begin position="893"/>
        <end position="903"/>
    </location>
</feature>